<feature type="compositionally biased region" description="Basic and acidic residues" evidence="1">
    <location>
        <begin position="40"/>
        <end position="51"/>
    </location>
</feature>
<protein>
    <recommendedName>
        <fullName evidence="6">LPXTG cell wall anchor domain-containing protein</fullName>
    </recommendedName>
</protein>
<organism evidence="4 5">
    <name type="scientific">Sphingobium yanoikuyae</name>
    <name type="common">Sphingomonas yanoikuyae</name>
    <dbReference type="NCBI Taxonomy" id="13690"/>
    <lineage>
        <taxon>Bacteria</taxon>
        <taxon>Pseudomonadati</taxon>
        <taxon>Pseudomonadota</taxon>
        <taxon>Alphaproteobacteria</taxon>
        <taxon>Sphingomonadales</taxon>
        <taxon>Sphingomonadaceae</taxon>
        <taxon>Sphingobium</taxon>
    </lineage>
</organism>
<feature type="region of interest" description="Disordered" evidence="1">
    <location>
        <begin position="216"/>
        <end position="265"/>
    </location>
</feature>
<sequence>MRLFLSALPLLAVTPALAQQATGSDPVVNLQRAAPPPPADDPRRQGPELDVFRGTATPTPAPTPSLPPIVAPTVTPAPTQRAPATTPAPASQRPAPTPAPTRTETPRNARTTPAPTPAERPAARDTMPAQPSPAPAVAEPDNAANAVETPPPAALPTPEPVTADKSVTTAEPAPDAEAQGLSWPWIAAAIAALAVIAGFLLMRRRRAAADVDAAPASAPAPAAPQPAPAPVAPPPPAPAPAPAPIPAPTPAPAPEPVASAPASDAGDRPWIDLGLDISLARSSLIGVTIGYTLLLHNRGDRPARDIMVRGILGNAGAQQDALLRHFFGGETGMPLHSIVSIAPGETVRMTNELRLAQDEIVPVTMGERSLLVPIAAFDAHYRWGEDEEAPEGTGRTGRAFIVGQEQDPPAERLSPFRLDQGPRQYRRPAARAAAEVPPA</sequence>
<dbReference type="Proteomes" id="UP000502611">
    <property type="component" value="Chromosome"/>
</dbReference>
<reference evidence="4 5" key="1">
    <citation type="submission" date="2020-04" db="EMBL/GenBank/DDBJ databases">
        <title>The Whole Genome Analysis of High salt-tolerant Sphingobium yanoikuyae YC-XJ2 with Aryl organophosphorus flame retardants (aryl-OPFRs)-degrading capacity and characteristics of Related phosphotriesterase.</title>
        <authorList>
            <person name="Li X."/>
        </authorList>
    </citation>
    <scope>NUCLEOTIDE SEQUENCE [LARGE SCALE GENOMIC DNA]</scope>
    <source>
        <strain evidence="4 5">YC-XJ2</strain>
    </source>
</reference>
<feature type="signal peptide" evidence="3">
    <location>
        <begin position="1"/>
        <end position="18"/>
    </location>
</feature>
<dbReference type="RefSeq" id="WP_169863426.1">
    <property type="nucleotide sequence ID" value="NZ_CP053021.1"/>
</dbReference>
<feature type="compositionally biased region" description="Pro residues" evidence="1">
    <location>
        <begin position="59"/>
        <end position="70"/>
    </location>
</feature>
<keyword evidence="3" id="KW-0732">Signal</keyword>
<keyword evidence="2" id="KW-0472">Membrane</keyword>
<feature type="compositionally biased region" description="Pro residues" evidence="1">
    <location>
        <begin position="149"/>
        <end position="159"/>
    </location>
</feature>
<dbReference type="AlphaFoldDB" id="A0A6M4GE08"/>
<proteinExistence type="predicted"/>
<feature type="region of interest" description="Disordered" evidence="1">
    <location>
        <begin position="386"/>
        <end position="439"/>
    </location>
</feature>
<feature type="region of interest" description="Disordered" evidence="1">
    <location>
        <begin position="21"/>
        <end position="175"/>
    </location>
</feature>
<keyword evidence="2" id="KW-0812">Transmembrane</keyword>
<feature type="transmembrane region" description="Helical" evidence="2">
    <location>
        <begin position="183"/>
        <end position="202"/>
    </location>
</feature>
<feature type="chain" id="PRO_5027067808" description="LPXTG cell wall anchor domain-containing protein" evidence="3">
    <location>
        <begin position="19"/>
        <end position="439"/>
    </location>
</feature>
<name>A0A6M4GE08_SPHYA</name>
<dbReference type="EMBL" id="CP053021">
    <property type="protein sequence ID" value="QJR05582.1"/>
    <property type="molecule type" value="Genomic_DNA"/>
</dbReference>
<evidence type="ECO:0000256" key="3">
    <source>
        <dbReference type="SAM" id="SignalP"/>
    </source>
</evidence>
<evidence type="ECO:0000313" key="5">
    <source>
        <dbReference type="Proteomes" id="UP000502611"/>
    </source>
</evidence>
<evidence type="ECO:0000256" key="2">
    <source>
        <dbReference type="SAM" id="Phobius"/>
    </source>
</evidence>
<evidence type="ECO:0008006" key="6">
    <source>
        <dbReference type="Google" id="ProtNLM"/>
    </source>
</evidence>
<feature type="compositionally biased region" description="Low complexity" evidence="1">
    <location>
        <begin position="430"/>
        <end position="439"/>
    </location>
</feature>
<evidence type="ECO:0000256" key="1">
    <source>
        <dbReference type="SAM" id="MobiDB-lite"/>
    </source>
</evidence>
<gene>
    <name evidence="4" type="ORF">HH800_24175</name>
</gene>
<keyword evidence="2" id="KW-1133">Transmembrane helix</keyword>
<evidence type="ECO:0000313" key="4">
    <source>
        <dbReference type="EMBL" id="QJR05582.1"/>
    </source>
</evidence>
<feature type="compositionally biased region" description="Pro residues" evidence="1">
    <location>
        <begin position="221"/>
        <end position="255"/>
    </location>
</feature>
<accession>A0A6M4GE08</accession>
<feature type="compositionally biased region" description="Low complexity" evidence="1">
    <location>
        <begin position="71"/>
        <end position="126"/>
    </location>
</feature>